<sequence>MTKYETNPKIRVRNYRRKREDLKNRRRIYIARIILITVVCSLLSMSIVYAFSNTHNSSADSREPIEFLVQHGDTLWNISLNYKPEGMDTREYIRQIMYANSMKDSLIKVGETIYLPR</sequence>
<dbReference type="CDD" id="cd00118">
    <property type="entry name" value="LysM"/>
    <property type="match status" value="1"/>
</dbReference>
<evidence type="ECO:0000313" key="4">
    <source>
        <dbReference type="Proteomes" id="UP001595916"/>
    </source>
</evidence>
<protein>
    <submittedName>
        <fullName evidence="3">LysM peptidoglycan-binding domain-containing protein</fullName>
    </submittedName>
</protein>
<dbReference type="InterPro" id="IPR018392">
    <property type="entry name" value="LysM"/>
</dbReference>
<dbReference type="Gene3D" id="3.10.350.10">
    <property type="entry name" value="LysM domain"/>
    <property type="match status" value="1"/>
</dbReference>
<reference evidence="4" key="1">
    <citation type="journal article" date="2019" name="Int. J. Syst. Evol. Microbiol.">
        <title>The Global Catalogue of Microorganisms (GCM) 10K type strain sequencing project: providing services to taxonomists for standard genome sequencing and annotation.</title>
        <authorList>
            <consortium name="The Broad Institute Genomics Platform"/>
            <consortium name="The Broad Institute Genome Sequencing Center for Infectious Disease"/>
            <person name="Wu L."/>
            <person name="Ma J."/>
        </authorList>
    </citation>
    <scope>NUCLEOTIDE SEQUENCE [LARGE SCALE GENOMIC DNA]</scope>
    <source>
        <strain evidence="4">CCUG 46385</strain>
    </source>
</reference>
<dbReference type="SUPFAM" id="SSF54106">
    <property type="entry name" value="LysM domain"/>
    <property type="match status" value="1"/>
</dbReference>
<keyword evidence="4" id="KW-1185">Reference proteome</keyword>
<keyword evidence="1" id="KW-0472">Membrane</keyword>
<gene>
    <name evidence="3" type="ORF">ACFO4R_04505</name>
</gene>
<dbReference type="Pfam" id="PF01476">
    <property type="entry name" value="LysM"/>
    <property type="match status" value="1"/>
</dbReference>
<keyword evidence="1" id="KW-1133">Transmembrane helix</keyword>
<comment type="caution">
    <text evidence="3">The sequence shown here is derived from an EMBL/GenBank/DDBJ whole genome shotgun (WGS) entry which is preliminary data.</text>
</comment>
<keyword evidence="1" id="KW-0812">Transmembrane</keyword>
<evidence type="ECO:0000256" key="1">
    <source>
        <dbReference type="SAM" id="Phobius"/>
    </source>
</evidence>
<accession>A0ABV9QKT2</accession>
<dbReference type="EMBL" id="JBHSHL010000014">
    <property type="protein sequence ID" value="MFC4804337.1"/>
    <property type="molecule type" value="Genomic_DNA"/>
</dbReference>
<feature type="transmembrane region" description="Helical" evidence="1">
    <location>
        <begin position="29"/>
        <end position="51"/>
    </location>
</feature>
<name>A0ABV9QKT2_9FIRM</name>
<evidence type="ECO:0000259" key="2">
    <source>
        <dbReference type="Pfam" id="PF01476"/>
    </source>
</evidence>
<dbReference type="RefSeq" id="WP_379787844.1">
    <property type="nucleotide sequence ID" value="NZ_JBHSHL010000014.1"/>
</dbReference>
<dbReference type="InterPro" id="IPR036779">
    <property type="entry name" value="LysM_dom_sf"/>
</dbReference>
<organism evidence="3 4">
    <name type="scientific">Filifactor villosus</name>
    <dbReference type="NCBI Taxonomy" id="29374"/>
    <lineage>
        <taxon>Bacteria</taxon>
        <taxon>Bacillati</taxon>
        <taxon>Bacillota</taxon>
        <taxon>Clostridia</taxon>
        <taxon>Peptostreptococcales</taxon>
        <taxon>Filifactoraceae</taxon>
        <taxon>Filifactor</taxon>
    </lineage>
</organism>
<dbReference type="Proteomes" id="UP001595916">
    <property type="component" value="Unassembled WGS sequence"/>
</dbReference>
<evidence type="ECO:0000313" key="3">
    <source>
        <dbReference type="EMBL" id="MFC4804337.1"/>
    </source>
</evidence>
<feature type="domain" description="LysM" evidence="2">
    <location>
        <begin position="69"/>
        <end position="116"/>
    </location>
</feature>
<proteinExistence type="predicted"/>